<accession>R4WV16</accession>
<reference evidence="1 2" key="1">
    <citation type="journal article" date="2013" name="Genome Announc.">
        <title>Complete Genome Sequence of Burkholderia sp. Strain RPE64, Bacterial Symbiont of the Bean Bug Riptortus pedestris.</title>
        <authorList>
            <person name="Shibata T.F."/>
            <person name="Maeda T."/>
            <person name="Nikoh N."/>
            <person name="Yamaguchi K."/>
            <person name="Oshima K."/>
            <person name="Hattori M."/>
            <person name="Nishiyama T."/>
            <person name="Hasebe M."/>
            <person name="Fukatsu T."/>
            <person name="Kikuchi Y."/>
            <person name="Shigenobu S."/>
        </authorList>
    </citation>
    <scope>NUCLEOTIDE SEQUENCE [LARGE SCALE GENOMIC DNA]</scope>
</reference>
<protein>
    <submittedName>
        <fullName evidence="1">Uncharacterized protein</fullName>
    </submittedName>
</protein>
<sequence>MRWINHRSRRPKGECSCGSNSCSIVSILHGAKVMYSSRRLMRVTFSSR</sequence>
<evidence type="ECO:0000313" key="2">
    <source>
        <dbReference type="Proteomes" id="UP000013966"/>
    </source>
</evidence>
<evidence type="ECO:0000313" key="1">
    <source>
        <dbReference type="EMBL" id="BAN24850.1"/>
    </source>
</evidence>
<dbReference type="PATRIC" id="fig|758793.3.peg.3096"/>
<name>R4WV16_9BURK</name>
<dbReference type="EMBL" id="AP013059">
    <property type="protein sequence ID" value="BAN24850.1"/>
    <property type="molecule type" value="Genomic_DNA"/>
</dbReference>
<dbReference type="STRING" id="758793.BRPE64_BCDS01890"/>
<proteinExistence type="predicted"/>
<dbReference type="AlphaFoldDB" id="R4WV16"/>
<reference evidence="1 2" key="2">
    <citation type="journal article" date="2018" name="Int. J. Syst. Evol. Microbiol.">
        <title>Burkholderia insecticola sp. nov., a gut symbiotic bacterium of the bean bug Riptortus pedestris.</title>
        <authorList>
            <person name="Takeshita K."/>
            <person name="Tamaki H."/>
            <person name="Ohbayashi T."/>
            <person name="Meng X.-Y."/>
            <person name="Sone T."/>
            <person name="Mitani Y."/>
            <person name="Peeters C."/>
            <person name="Kikuchi Y."/>
            <person name="Vandamme P."/>
        </authorList>
    </citation>
    <scope>NUCLEOTIDE SEQUENCE [LARGE SCALE GENOMIC DNA]</scope>
    <source>
        <strain evidence="1">RPE64</strain>
    </source>
</reference>
<organism evidence="1 2">
    <name type="scientific">Caballeronia insecticola</name>
    <dbReference type="NCBI Taxonomy" id="758793"/>
    <lineage>
        <taxon>Bacteria</taxon>
        <taxon>Pseudomonadati</taxon>
        <taxon>Pseudomonadota</taxon>
        <taxon>Betaproteobacteria</taxon>
        <taxon>Burkholderiales</taxon>
        <taxon>Burkholderiaceae</taxon>
        <taxon>Caballeronia</taxon>
    </lineage>
</organism>
<keyword evidence="2" id="KW-1185">Reference proteome</keyword>
<dbReference type="HOGENOM" id="CLU_3150370_0_0_4"/>
<gene>
    <name evidence="1" type="ORF">BRPE64_BCDS01890</name>
</gene>
<dbReference type="KEGG" id="buo:BRPE64_BCDS01890"/>
<dbReference type="Proteomes" id="UP000013966">
    <property type="component" value="Chromosome 2"/>
</dbReference>